<feature type="domain" description="Four-carbon acid sugar kinase nucleotide binding" evidence="14">
    <location>
        <begin position="256"/>
        <end position="417"/>
    </location>
</feature>
<dbReference type="NCBIfam" id="NF043035">
    <property type="entry name" value="OxoTetrKin"/>
    <property type="match status" value="1"/>
</dbReference>
<dbReference type="GO" id="GO:0016301">
    <property type="term" value="F:kinase activity"/>
    <property type="evidence" value="ECO:0007669"/>
    <property type="project" value="UniProtKB-KW"/>
</dbReference>
<name>A0AAC9HQ23_9PSEU</name>
<accession>A0AAC9HQ23</accession>
<evidence type="ECO:0000313" key="16">
    <source>
        <dbReference type="Proteomes" id="UP000095210"/>
    </source>
</evidence>
<protein>
    <recommendedName>
        <fullName evidence="11">3-oxo-tetronate kinase</fullName>
        <ecNumber evidence="10">2.7.1.217</ecNumber>
    </recommendedName>
    <alternativeName>
        <fullName evidence="12">3-dehydrotetronate 4-kinase</fullName>
    </alternativeName>
</protein>
<feature type="domain" description="Four-carbon acid sugar kinase N-terminal" evidence="13">
    <location>
        <begin position="4"/>
        <end position="231"/>
    </location>
</feature>
<dbReference type="SUPFAM" id="SSF142764">
    <property type="entry name" value="YgbK-like"/>
    <property type="match status" value="1"/>
</dbReference>
<keyword evidence="5" id="KW-0067">ATP-binding</keyword>
<dbReference type="AlphaFoldDB" id="A0AAC9HQ23"/>
<evidence type="ECO:0000256" key="8">
    <source>
        <dbReference type="ARBA" id="ARBA00036346"/>
    </source>
</evidence>
<organism evidence="15 16">
    <name type="scientific">Actinoalloteichus hymeniacidonis</name>
    <dbReference type="NCBI Taxonomy" id="340345"/>
    <lineage>
        <taxon>Bacteria</taxon>
        <taxon>Bacillati</taxon>
        <taxon>Actinomycetota</taxon>
        <taxon>Actinomycetes</taxon>
        <taxon>Pseudonocardiales</taxon>
        <taxon>Pseudonocardiaceae</taxon>
        <taxon>Actinoalloteichus</taxon>
    </lineage>
</organism>
<comment type="catalytic activity">
    <reaction evidence="8">
        <text>3-dehydro-D-erythronate + ATP = 3-dehydro-4-O-phospho-D-erythronate + ADP + H(+)</text>
        <dbReference type="Rhea" id="RHEA:52556"/>
        <dbReference type="ChEBI" id="CHEBI:15378"/>
        <dbReference type="ChEBI" id="CHEBI:30616"/>
        <dbReference type="ChEBI" id="CHEBI:57958"/>
        <dbReference type="ChEBI" id="CHEBI:136593"/>
        <dbReference type="ChEBI" id="CHEBI:456216"/>
        <dbReference type="EC" id="2.7.1.217"/>
    </reaction>
</comment>
<comment type="function">
    <text evidence="9">Catalyzes the ATP-dependent phosphorylation of 3-oxo-tetronate to 3-oxo-tetronate 4-phosphate.</text>
</comment>
<evidence type="ECO:0000256" key="7">
    <source>
        <dbReference type="ARBA" id="ARBA00035898"/>
    </source>
</evidence>
<evidence type="ECO:0000256" key="5">
    <source>
        <dbReference type="ARBA" id="ARBA00022840"/>
    </source>
</evidence>
<evidence type="ECO:0000256" key="11">
    <source>
        <dbReference type="ARBA" id="ARBA00039461"/>
    </source>
</evidence>
<dbReference type="EC" id="2.7.1.217" evidence="10"/>
<dbReference type="GO" id="GO:0005524">
    <property type="term" value="F:ATP binding"/>
    <property type="evidence" value="ECO:0007669"/>
    <property type="project" value="UniProtKB-KW"/>
</dbReference>
<evidence type="ECO:0000256" key="1">
    <source>
        <dbReference type="ARBA" id="ARBA00005715"/>
    </source>
</evidence>
<evidence type="ECO:0000256" key="6">
    <source>
        <dbReference type="ARBA" id="ARBA00023277"/>
    </source>
</evidence>
<evidence type="ECO:0000313" key="15">
    <source>
        <dbReference type="EMBL" id="AOS63472.1"/>
    </source>
</evidence>
<dbReference type="KEGG" id="ahm:TL08_13290"/>
<proteinExistence type="inferred from homology"/>
<evidence type="ECO:0000259" key="14">
    <source>
        <dbReference type="Pfam" id="PF17042"/>
    </source>
</evidence>
<dbReference type="InterPro" id="IPR037051">
    <property type="entry name" value="4-carb_acid_sugar_kinase_N_sf"/>
</dbReference>
<evidence type="ECO:0000256" key="12">
    <source>
        <dbReference type="ARBA" id="ARBA00041377"/>
    </source>
</evidence>
<comment type="catalytic activity">
    <reaction evidence="7">
        <text>3-dehydro-L-erythronate + ATP = 3-dehydro-4-O-phospho-L-erythronate + ADP + H(+)</text>
        <dbReference type="Rhea" id="RHEA:52552"/>
        <dbReference type="ChEBI" id="CHEBI:15378"/>
        <dbReference type="ChEBI" id="CHEBI:30616"/>
        <dbReference type="ChEBI" id="CHEBI:136592"/>
        <dbReference type="ChEBI" id="CHEBI:136670"/>
        <dbReference type="ChEBI" id="CHEBI:456216"/>
        <dbReference type="EC" id="2.7.1.217"/>
    </reaction>
</comment>
<dbReference type="EMBL" id="CP014859">
    <property type="protein sequence ID" value="AOS63472.1"/>
    <property type="molecule type" value="Genomic_DNA"/>
</dbReference>
<evidence type="ECO:0000256" key="2">
    <source>
        <dbReference type="ARBA" id="ARBA00022679"/>
    </source>
</evidence>
<evidence type="ECO:0000256" key="4">
    <source>
        <dbReference type="ARBA" id="ARBA00022777"/>
    </source>
</evidence>
<dbReference type="RefSeq" id="WP_069849254.1">
    <property type="nucleotide sequence ID" value="NZ_CP014859.1"/>
</dbReference>
<dbReference type="InterPro" id="IPR031475">
    <property type="entry name" value="NBD_C"/>
</dbReference>
<evidence type="ECO:0000259" key="13">
    <source>
        <dbReference type="Pfam" id="PF07005"/>
    </source>
</evidence>
<dbReference type="Gene3D" id="3.40.50.10840">
    <property type="entry name" value="Putative sugar-binding, N-terminal domain"/>
    <property type="match status" value="1"/>
</dbReference>
<keyword evidence="6" id="KW-0119">Carbohydrate metabolism</keyword>
<sequence length="425" mass="44803">MPLLGAIADDFTGATDLATNLVARGMRTVVTLGVPSPADLPEAADLDAVVIAVKIRTTEVEEAVTTARAALRTLRDLGCERIYDKYCSTFDSTPQGNIGPIIDALLADLDAPGTVVVPAFPDTGRTVYQGRLFVGTELLEDSSMRHHPLTPMTDSRVRRLLEPQTRHAVGELAHPIVRRGAEAVREALESEFAAGRPLVVLDAVDEDDLRTIAEATRDLPLITGGSGLALGLPQPASSALAARQAESIPVVDGHRAVLAGSASAASRAQVAAGRELLPWRKLDLAALRADTTAEVDSIVEWARARWAEDPQRPVLVYAVDSLADIEPPRPDGGEPASALIERALGQCAAAFFEHGMRQLVVAGGETSGTVLTALDVTRLRIGAPLSPGVSWAAGTTGDGDVVNLALKSGNFGDEDIFTSSWERLA</sequence>
<keyword evidence="3" id="KW-0547">Nucleotide-binding</keyword>
<dbReference type="Gene3D" id="3.40.980.20">
    <property type="entry name" value="Four-carbon acid sugar kinase, nucleotide binding domain"/>
    <property type="match status" value="1"/>
</dbReference>
<keyword evidence="2" id="KW-0808">Transferase</keyword>
<gene>
    <name evidence="15" type="ORF">TL08_13290</name>
</gene>
<dbReference type="InterPro" id="IPR042213">
    <property type="entry name" value="NBD_C_sf"/>
</dbReference>
<reference evidence="16" key="1">
    <citation type="submission" date="2016-03" db="EMBL/GenBank/DDBJ databases">
        <title>Complete genome sequence of the type strain Actinoalloteichus hymeniacidonis DSM 45092.</title>
        <authorList>
            <person name="Schaffert L."/>
            <person name="Albersmeier A."/>
            <person name="Winkler A."/>
            <person name="Kalinowski J."/>
            <person name="Zotchev S."/>
            <person name="Ruckert C."/>
        </authorList>
    </citation>
    <scope>NUCLEOTIDE SEQUENCE [LARGE SCALE GENOMIC DNA]</scope>
    <source>
        <strain evidence="16">HPA177(T) (DSM 45092(T))</strain>
    </source>
</reference>
<comment type="similarity">
    <text evidence="1">Belongs to the four-carbon acid sugar kinase family.</text>
</comment>
<keyword evidence="16" id="KW-1185">Reference proteome</keyword>
<dbReference type="Pfam" id="PF07005">
    <property type="entry name" value="SBD_N"/>
    <property type="match status" value="1"/>
</dbReference>
<dbReference type="InterPro" id="IPR050007">
    <property type="entry name" value="OtnK"/>
</dbReference>
<dbReference type="Proteomes" id="UP000095210">
    <property type="component" value="Chromosome"/>
</dbReference>
<keyword evidence="4" id="KW-0418">Kinase</keyword>
<evidence type="ECO:0000256" key="10">
    <source>
        <dbReference type="ARBA" id="ARBA00039095"/>
    </source>
</evidence>
<dbReference type="InterPro" id="IPR010737">
    <property type="entry name" value="4-carb_acid_sugar_kinase_N"/>
</dbReference>
<evidence type="ECO:0000256" key="9">
    <source>
        <dbReference type="ARBA" id="ARBA00037335"/>
    </source>
</evidence>
<dbReference type="Pfam" id="PF17042">
    <property type="entry name" value="NBD_C"/>
    <property type="match status" value="1"/>
</dbReference>
<evidence type="ECO:0000256" key="3">
    <source>
        <dbReference type="ARBA" id="ARBA00022741"/>
    </source>
</evidence>